<protein>
    <submittedName>
        <fullName evidence="2">Uncharacterized protein</fullName>
    </submittedName>
</protein>
<name>A0A318TVL4_9BACL</name>
<dbReference type="OrthoDB" id="1267107at2"/>
<evidence type="ECO:0000256" key="1">
    <source>
        <dbReference type="SAM" id="Phobius"/>
    </source>
</evidence>
<keyword evidence="3" id="KW-1185">Reference proteome</keyword>
<comment type="caution">
    <text evidence="2">The sequence shown here is derived from an EMBL/GenBank/DDBJ whole genome shotgun (WGS) entry which is preliminary data.</text>
</comment>
<proteinExistence type="predicted"/>
<dbReference type="RefSeq" id="WP_107932130.1">
    <property type="nucleotide sequence ID" value="NZ_CP085009.1"/>
</dbReference>
<feature type="transmembrane region" description="Helical" evidence="1">
    <location>
        <begin position="55"/>
        <end position="74"/>
    </location>
</feature>
<dbReference type="Proteomes" id="UP000247416">
    <property type="component" value="Unassembled WGS sequence"/>
</dbReference>
<reference evidence="2 3" key="1">
    <citation type="submission" date="2018-06" db="EMBL/GenBank/DDBJ databases">
        <title>Genomic Encyclopedia of Archaeal and Bacterial Type Strains, Phase II (KMG-II): from individual species to whole genera.</title>
        <authorList>
            <person name="Goeker M."/>
        </authorList>
    </citation>
    <scope>NUCLEOTIDE SEQUENCE [LARGE SCALE GENOMIC DNA]</scope>
    <source>
        <strain evidence="2 3">KACC 16626</strain>
    </source>
</reference>
<dbReference type="EMBL" id="QJTJ01000003">
    <property type="protein sequence ID" value="PYF07910.1"/>
    <property type="molecule type" value="Genomic_DNA"/>
</dbReference>
<keyword evidence="1" id="KW-0472">Membrane</keyword>
<keyword evidence="1" id="KW-1133">Transmembrane helix</keyword>
<keyword evidence="1" id="KW-0812">Transmembrane</keyword>
<evidence type="ECO:0000313" key="2">
    <source>
        <dbReference type="EMBL" id="PYF07910.1"/>
    </source>
</evidence>
<gene>
    <name evidence="2" type="ORF">BJ095_10377</name>
</gene>
<dbReference type="AlphaFoldDB" id="A0A318TVL4"/>
<sequence>MKDNLKNVEKKLNEFPPYHMSQSTQALLHQQVMDTLEDNEIRQKRKGVFLIKAKVGIVTAAAVIIVSILSVSLLNDYPNSSSGENPIPINQDVDQEIEQSPGEEEDNNLYDPVLLEQQASEILQAIDDHDMDVLSSHVHPEKGLLLSPYFSVMDDKVRFEKNEVPSLLENEATYLWGYGEANTEIQLTPADYFDKHLQVKRFFKSDEVFVDTQNQEVDPTNYLKTVFPDSKIVEFYHAGTEQYSGMDWRSLNLVFEQDEEGAWRLVAIVNNLFTP</sequence>
<accession>A0A318TVL4</accession>
<evidence type="ECO:0000313" key="3">
    <source>
        <dbReference type="Proteomes" id="UP000247416"/>
    </source>
</evidence>
<organism evidence="2 3">
    <name type="scientific">Ureibacillus chungkukjangi</name>
    <dbReference type="NCBI Taxonomy" id="1202712"/>
    <lineage>
        <taxon>Bacteria</taxon>
        <taxon>Bacillati</taxon>
        <taxon>Bacillota</taxon>
        <taxon>Bacilli</taxon>
        <taxon>Bacillales</taxon>
        <taxon>Caryophanaceae</taxon>
        <taxon>Ureibacillus</taxon>
    </lineage>
</organism>